<evidence type="ECO:0000256" key="3">
    <source>
        <dbReference type="ARBA" id="ARBA00022729"/>
    </source>
</evidence>
<keyword evidence="8" id="KW-1185">Reference proteome</keyword>
<protein>
    <submittedName>
        <fullName evidence="7">Branched-chain amino acid ABC transporter substrate-binding protein</fullName>
    </submittedName>
</protein>
<evidence type="ECO:0000256" key="5">
    <source>
        <dbReference type="SAM" id="SignalP"/>
    </source>
</evidence>
<dbReference type="Pfam" id="PF13458">
    <property type="entry name" value="Peripla_BP_6"/>
    <property type="match status" value="1"/>
</dbReference>
<dbReference type="PANTHER" id="PTHR47151:SF2">
    <property type="entry name" value="AMINO ACID BINDING PROTEIN"/>
    <property type="match status" value="1"/>
</dbReference>
<dbReference type="InterPro" id="IPR000709">
    <property type="entry name" value="Leu_Ile_Val-bd"/>
</dbReference>
<dbReference type="InterPro" id="IPR028081">
    <property type="entry name" value="Leu-bd"/>
</dbReference>
<evidence type="ECO:0000313" key="8">
    <source>
        <dbReference type="Proteomes" id="UP001521209"/>
    </source>
</evidence>
<comment type="caution">
    <text evidence="7">The sequence shown here is derived from an EMBL/GenBank/DDBJ whole genome shotgun (WGS) entry which is preliminary data.</text>
</comment>
<organism evidence="7 8">
    <name type="scientific">Acidiphilium iwatense</name>
    <dbReference type="NCBI Taxonomy" id="768198"/>
    <lineage>
        <taxon>Bacteria</taxon>
        <taxon>Pseudomonadati</taxon>
        <taxon>Pseudomonadota</taxon>
        <taxon>Alphaproteobacteria</taxon>
        <taxon>Acetobacterales</taxon>
        <taxon>Acidocellaceae</taxon>
        <taxon>Acidiphilium</taxon>
    </lineage>
</organism>
<evidence type="ECO:0000256" key="4">
    <source>
        <dbReference type="ARBA" id="ARBA00022970"/>
    </source>
</evidence>
<keyword evidence="3 5" id="KW-0732">Signal</keyword>
<gene>
    <name evidence="7" type="ORF">L2A60_18465</name>
</gene>
<evidence type="ECO:0000256" key="2">
    <source>
        <dbReference type="ARBA" id="ARBA00022448"/>
    </source>
</evidence>
<accession>A0ABS9E0X5</accession>
<dbReference type="SUPFAM" id="SSF53822">
    <property type="entry name" value="Periplasmic binding protein-like I"/>
    <property type="match status" value="1"/>
</dbReference>
<dbReference type="Proteomes" id="UP001521209">
    <property type="component" value="Unassembled WGS sequence"/>
</dbReference>
<evidence type="ECO:0000259" key="6">
    <source>
        <dbReference type="Pfam" id="PF13458"/>
    </source>
</evidence>
<name>A0ABS9E0X5_9PROT</name>
<dbReference type="PANTHER" id="PTHR47151">
    <property type="entry name" value="LEU/ILE/VAL-BINDING ABC TRANSPORTER SUBUNIT"/>
    <property type="match status" value="1"/>
</dbReference>
<dbReference type="EMBL" id="JAKGBZ010000066">
    <property type="protein sequence ID" value="MCF3948646.1"/>
    <property type="molecule type" value="Genomic_DNA"/>
</dbReference>
<feature type="signal peptide" evidence="5">
    <location>
        <begin position="1"/>
        <end position="25"/>
    </location>
</feature>
<evidence type="ECO:0000256" key="1">
    <source>
        <dbReference type="ARBA" id="ARBA00010062"/>
    </source>
</evidence>
<feature type="domain" description="Leucine-binding protein" evidence="6">
    <location>
        <begin position="29"/>
        <end position="370"/>
    </location>
</feature>
<reference evidence="7 8" key="1">
    <citation type="submission" date="2022-01" db="EMBL/GenBank/DDBJ databases">
        <authorList>
            <person name="Won M."/>
            <person name="Kim S.-J."/>
            <person name="Kwon S.-W."/>
        </authorList>
    </citation>
    <scope>NUCLEOTIDE SEQUENCE [LARGE SCALE GENOMIC DNA]</scope>
    <source>
        <strain evidence="7 8">KCTC 23505</strain>
    </source>
</reference>
<feature type="chain" id="PRO_5045877426" evidence="5">
    <location>
        <begin position="26"/>
        <end position="382"/>
    </location>
</feature>
<dbReference type="InterPro" id="IPR028082">
    <property type="entry name" value="Peripla_BP_I"/>
</dbReference>
<sequence>MLNSKLMIGVISGMVLLTFGRNANAAVPSIKIGVQVPITGAYADEGQGIEKAVKLLAEEQNAKGGLIGRKIEVKVCDDEGKASQAAICARQLVDDGVVAVIGSYTSGAALAAEPIYARAKVIQTSDGTSNKLIEKGYNTWFGNAPPNSAEAKFTAHYLVDVRHFKHIAVMTDHSSYATGLAAAVIKNVEADHGDIVDKSYINASAQNFTPILTKLKSMHPDVIYFSGYYSEGGLIRAQMVQLGMKATFVGGDANENVAFAKIAGSAAKGAIIINVPAPQDLPYPAAKRFLASYKAKYRELPPSIYTLTNADGMRAVMQAIEKTHGVKPTKIENYLHHMKEFDGLTGDFTWNRRGERIGTAFTAFEVQGNGSYRIVYPKPKAG</sequence>
<dbReference type="CDD" id="cd06342">
    <property type="entry name" value="PBP1_ABC_LIVBP-like"/>
    <property type="match status" value="1"/>
</dbReference>
<evidence type="ECO:0000313" key="7">
    <source>
        <dbReference type="EMBL" id="MCF3948646.1"/>
    </source>
</evidence>
<keyword evidence="2" id="KW-0813">Transport</keyword>
<proteinExistence type="inferred from homology"/>
<dbReference type="PRINTS" id="PR00337">
    <property type="entry name" value="LEUILEVALBP"/>
</dbReference>
<keyword evidence="4" id="KW-0029">Amino-acid transport</keyword>
<dbReference type="Gene3D" id="3.40.50.2300">
    <property type="match status" value="2"/>
</dbReference>
<comment type="similarity">
    <text evidence="1">Belongs to the leucine-binding protein family.</text>
</comment>
<dbReference type="RefSeq" id="WP_235705959.1">
    <property type="nucleotide sequence ID" value="NZ_JAKGBZ010000066.1"/>
</dbReference>